<evidence type="ECO:0000313" key="2">
    <source>
        <dbReference type="EMBL" id="RVW79939.1"/>
    </source>
</evidence>
<accession>A0A438H6B1</accession>
<dbReference type="AlphaFoldDB" id="A0A438H6B1"/>
<protein>
    <submittedName>
        <fullName evidence="2">GPCR-type G protein COLD1</fullName>
    </submittedName>
</protein>
<dbReference type="PANTHER" id="PTHR15948">
    <property type="entry name" value="G-PROTEIN COUPLED RECEPTOR 89-RELATED"/>
    <property type="match status" value="1"/>
</dbReference>
<gene>
    <name evidence="2" type="primary">COLD1_1</name>
    <name evidence="2" type="ORF">CK203_047499</name>
</gene>
<keyword evidence="1" id="KW-0175">Coiled coil</keyword>
<organism evidence="2 3">
    <name type="scientific">Vitis vinifera</name>
    <name type="common">Grape</name>
    <dbReference type="NCBI Taxonomy" id="29760"/>
    <lineage>
        <taxon>Eukaryota</taxon>
        <taxon>Viridiplantae</taxon>
        <taxon>Streptophyta</taxon>
        <taxon>Embryophyta</taxon>
        <taxon>Tracheophyta</taxon>
        <taxon>Spermatophyta</taxon>
        <taxon>Magnoliopsida</taxon>
        <taxon>eudicotyledons</taxon>
        <taxon>Gunneridae</taxon>
        <taxon>Pentapetalae</taxon>
        <taxon>rosids</taxon>
        <taxon>Vitales</taxon>
        <taxon>Vitaceae</taxon>
        <taxon>Viteae</taxon>
        <taxon>Vitis</taxon>
    </lineage>
</organism>
<proteinExistence type="predicted"/>
<dbReference type="PANTHER" id="PTHR15948:SF0">
    <property type="entry name" value="GOLGI PH REGULATOR A-RELATED"/>
    <property type="match status" value="1"/>
</dbReference>
<evidence type="ECO:0000313" key="3">
    <source>
        <dbReference type="Proteomes" id="UP000288805"/>
    </source>
</evidence>
<dbReference type="EMBL" id="QGNW01000272">
    <property type="protein sequence ID" value="RVW79939.1"/>
    <property type="molecule type" value="Genomic_DNA"/>
</dbReference>
<reference evidence="2 3" key="1">
    <citation type="journal article" date="2018" name="PLoS Genet.">
        <title>Population sequencing reveals clonal diversity and ancestral inbreeding in the grapevine cultivar Chardonnay.</title>
        <authorList>
            <person name="Roach M.J."/>
            <person name="Johnson D.L."/>
            <person name="Bohlmann J."/>
            <person name="van Vuuren H.J."/>
            <person name="Jones S.J."/>
            <person name="Pretorius I.S."/>
            <person name="Schmidt S.A."/>
            <person name="Borneman A.R."/>
        </authorList>
    </citation>
    <scope>NUCLEOTIDE SEQUENCE [LARGE SCALE GENOMIC DNA]</scope>
    <source>
        <strain evidence="3">cv. Chardonnay</strain>
        <tissue evidence="2">Leaf</tissue>
    </source>
</reference>
<evidence type="ECO:0000256" key="1">
    <source>
        <dbReference type="SAM" id="Coils"/>
    </source>
</evidence>
<name>A0A438H6B1_VITVI</name>
<comment type="caution">
    <text evidence="2">The sequence shown here is derived from an EMBL/GenBank/DDBJ whole genome shotgun (WGS) entry which is preliminary data.</text>
</comment>
<sequence>MLQKLKARSFLKRIVGTVVRSMQEDQREQDIKNMEAEVQGLEELSKQLFLEIYELRQAKVYIY</sequence>
<feature type="coiled-coil region" evidence="1">
    <location>
        <begin position="24"/>
        <end position="51"/>
    </location>
</feature>
<dbReference type="InterPro" id="IPR015672">
    <property type="entry name" value="GPHR/GTG"/>
</dbReference>
<dbReference type="Proteomes" id="UP000288805">
    <property type="component" value="Unassembled WGS sequence"/>
</dbReference>